<sequence>MIDLLIRLLVVGSVWIESNFSKNAINDISKDLINLYNNCTESELLSLLYTFDKGLDSLMFREEMLSELEYPNI</sequence>
<gene>
    <name evidence="1" type="ORF">AP20H10_06870</name>
</gene>
<dbReference type="EMBL" id="BAABVV010000033">
    <property type="protein sequence ID" value="GAA6114324.1"/>
    <property type="molecule type" value="Genomic_DNA"/>
</dbReference>
<comment type="caution">
    <text evidence="1">The sequence shown here is derived from an EMBL/GenBank/DDBJ whole genome shotgun (WGS) entry which is preliminary data.</text>
</comment>
<evidence type="ECO:0000313" key="2">
    <source>
        <dbReference type="Proteomes" id="UP001438112"/>
    </source>
</evidence>
<reference evidence="1 2" key="1">
    <citation type="submission" date="2024-03" db="EMBL/GenBank/DDBJ databases">
        <title>Inconsistent identification of Apilactobacillus kunkeei-related strains obtained by well-developed overall genome related indices.</title>
        <authorList>
            <person name="Maeno S."/>
            <person name="Endo A."/>
        </authorList>
    </citation>
    <scope>NUCLEOTIDE SEQUENCE [LARGE SCALE GENOMIC DNA]</scope>
    <source>
        <strain evidence="1 2">20H-10</strain>
    </source>
</reference>
<proteinExistence type="predicted"/>
<keyword evidence="2" id="KW-1185">Reference proteome</keyword>
<evidence type="ECO:0000313" key="1">
    <source>
        <dbReference type="EMBL" id="GAA6114324.1"/>
    </source>
</evidence>
<accession>A0ABP9ZHP0</accession>
<name>A0ABP9ZHP0_9LACO</name>
<organism evidence="1 2">
    <name type="scientific">Apilactobacillus apinorum</name>
    <dbReference type="NCBI Taxonomy" id="1218495"/>
    <lineage>
        <taxon>Bacteria</taxon>
        <taxon>Bacillati</taxon>
        <taxon>Bacillota</taxon>
        <taxon>Bacilli</taxon>
        <taxon>Lactobacillales</taxon>
        <taxon>Lactobacillaceae</taxon>
        <taxon>Apilactobacillus</taxon>
    </lineage>
</organism>
<protein>
    <submittedName>
        <fullName evidence="1">Uncharacterized protein</fullName>
    </submittedName>
</protein>
<dbReference type="Proteomes" id="UP001438112">
    <property type="component" value="Unassembled WGS sequence"/>
</dbReference>